<dbReference type="PRINTS" id="PR00145">
    <property type="entry name" value="ARGSUCLYASE"/>
</dbReference>
<protein>
    <recommendedName>
        <fullName evidence="5 11">Adenylosuccinate lyase</fullName>
        <shortName evidence="12">ASL</shortName>
        <ecNumber evidence="4 11">4.3.2.2</ecNumber>
    </recommendedName>
    <alternativeName>
        <fullName evidence="9 12">Adenylosuccinase</fullName>
    </alternativeName>
</protein>
<comment type="pathway">
    <text evidence="2 12">Purine metabolism; AMP biosynthesis via de novo pathway; AMP from IMP: step 2/2.</text>
</comment>
<dbReference type="AlphaFoldDB" id="A0A7X6DS35"/>
<evidence type="ECO:0000256" key="6">
    <source>
        <dbReference type="ARBA" id="ARBA00022755"/>
    </source>
</evidence>
<dbReference type="InterPro" id="IPR008948">
    <property type="entry name" value="L-Aspartase-like"/>
</dbReference>
<dbReference type="InterPro" id="IPR020557">
    <property type="entry name" value="Fumarate_lyase_CS"/>
</dbReference>
<reference evidence="15 16" key="1">
    <citation type="journal article" date="2020" name="Nature">
        <title>Bacterial chemolithoautotrophy via manganese oxidation.</title>
        <authorList>
            <person name="Yu H."/>
            <person name="Leadbetter J.R."/>
        </authorList>
    </citation>
    <scope>NUCLEOTIDE SEQUENCE [LARGE SCALE GENOMIC DNA]</scope>
    <source>
        <strain evidence="15 16">Mn-1</strain>
    </source>
</reference>
<sequence length="432" mass="48888">MIERYSRPQMAAIWESKNKYETWLKVELLACEAMVDRGEVPKSALKTIRSKAKIDPVRIDELEKTVKHDVIAFLSSITEKVGEEGRYLHMGMTSSDVLDTALAVQMVQAADILIEDLQCLLEVLKQKAEEHKETVMIGRSHGIHGEPITFGLKMALWYEETKRNLLRMGQAKEIVSFGKISGAMGTFAHLHPSVETFVCEKLGLNPEPVSNQIVQRDRHAQFLQTLALIAASLDKFATEIRHLQRTEVLEAEEPFEKGQKGSSAMPHKRNPIGCENICGLARVIRSHAHAALENVPLWHERDISHSSVERIILPDSTILLDFMLARFTKIMKGLFVYPERMTRNLDLTGGTIYSQKVLLLLIQKGMKREKAYEIVQSAAMAVFNKGGSFKKAILSHPDLSKRLSVKEIEACFDPRQFVSHIETIYKRVFNEA</sequence>
<dbReference type="PANTHER" id="PTHR43172">
    <property type="entry name" value="ADENYLOSUCCINATE LYASE"/>
    <property type="match status" value="1"/>
</dbReference>
<dbReference type="RefSeq" id="WP_168061810.1">
    <property type="nucleotide sequence ID" value="NZ_VTOW01000003.1"/>
</dbReference>
<keyword evidence="13" id="KW-0175">Coiled coil</keyword>
<dbReference type="GO" id="GO:0070626">
    <property type="term" value="F:(S)-2-(5-amino-1-(5-phospho-D-ribosyl)imidazole-4-carboxamido) succinate lyase (fumarate-forming) activity"/>
    <property type="evidence" value="ECO:0007669"/>
    <property type="project" value="TreeGrafter"/>
</dbReference>
<proteinExistence type="inferred from homology"/>
<evidence type="ECO:0000313" key="15">
    <source>
        <dbReference type="EMBL" id="NKE72300.1"/>
    </source>
</evidence>
<evidence type="ECO:0000256" key="5">
    <source>
        <dbReference type="ARBA" id="ARBA00017058"/>
    </source>
</evidence>
<dbReference type="FunFam" id="1.20.200.10:FF:000008">
    <property type="entry name" value="Adenylosuccinate lyase"/>
    <property type="match status" value="1"/>
</dbReference>
<keyword evidence="6 12" id="KW-0658">Purine biosynthesis</keyword>
<evidence type="ECO:0000256" key="2">
    <source>
        <dbReference type="ARBA" id="ARBA00004734"/>
    </source>
</evidence>
<evidence type="ECO:0000256" key="7">
    <source>
        <dbReference type="ARBA" id="ARBA00023239"/>
    </source>
</evidence>
<dbReference type="Gene3D" id="1.20.200.10">
    <property type="entry name" value="Fumarase/aspartase (Central domain)"/>
    <property type="match status" value="1"/>
</dbReference>
<dbReference type="CDD" id="cd01360">
    <property type="entry name" value="Adenylsuccinate_lyase_1"/>
    <property type="match status" value="1"/>
</dbReference>
<dbReference type="Pfam" id="PF00206">
    <property type="entry name" value="Lyase_1"/>
    <property type="match status" value="1"/>
</dbReference>
<evidence type="ECO:0000256" key="11">
    <source>
        <dbReference type="NCBIfam" id="TIGR00928"/>
    </source>
</evidence>
<evidence type="ECO:0000259" key="14">
    <source>
        <dbReference type="SMART" id="SM00998"/>
    </source>
</evidence>
<comment type="pathway">
    <text evidence="1 12">Purine metabolism; IMP biosynthesis via de novo pathway; 5-amino-1-(5-phospho-D-ribosyl)imidazole-4-carboxamide from 5-amino-1-(5-phospho-D-ribosyl)imidazole-4-carboxylate: step 2/2.</text>
</comment>
<dbReference type="InterPro" id="IPR000362">
    <property type="entry name" value="Fumarate_lyase_fam"/>
</dbReference>
<dbReference type="SMART" id="SM00998">
    <property type="entry name" value="ADSL_C"/>
    <property type="match status" value="1"/>
</dbReference>
<comment type="catalytic activity">
    <reaction evidence="10">
        <text>N(6)-(1,2-dicarboxyethyl)-AMP = fumarate + AMP</text>
        <dbReference type="Rhea" id="RHEA:16853"/>
        <dbReference type="ChEBI" id="CHEBI:29806"/>
        <dbReference type="ChEBI" id="CHEBI:57567"/>
        <dbReference type="ChEBI" id="CHEBI:456215"/>
        <dbReference type="EC" id="4.3.2.2"/>
    </reaction>
    <physiologicalReaction direction="left-to-right" evidence="10">
        <dbReference type="Rhea" id="RHEA:16854"/>
    </physiologicalReaction>
</comment>
<dbReference type="InterPro" id="IPR024083">
    <property type="entry name" value="Fumarase/histidase_N"/>
</dbReference>
<evidence type="ECO:0000256" key="10">
    <source>
        <dbReference type="ARBA" id="ARBA00049115"/>
    </source>
</evidence>
<dbReference type="PANTHER" id="PTHR43172:SF1">
    <property type="entry name" value="ADENYLOSUCCINATE LYASE"/>
    <property type="match status" value="1"/>
</dbReference>
<dbReference type="GO" id="GO:0005829">
    <property type="term" value="C:cytosol"/>
    <property type="evidence" value="ECO:0007669"/>
    <property type="project" value="TreeGrafter"/>
</dbReference>
<dbReference type="PROSITE" id="PS00163">
    <property type="entry name" value="FUMARATE_LYASES"/>
    <property type="match status" value="1"/>
</dbReference>
<evidence type="ECO:0000256" key="8">
    <source>
        <dbReference type="ARBA" id="ARBA00024477"/>
    </source>
</evidence>
<dbReference type="EC" id="4.3.2.2" evidence="4 11"/>
<dbReference type="FunFam" id="1.10.40.30:FF:000007">
    <property type="entry name" value="Adenylosuccinate lyase"/>
    <property type="match status" value="1"/>
</dbReference>
<dbReference type="Gene3D" id="1.10.275.10">
    <property type="entry name" value="Fumarase/aspartase (N-terminal domain)"/>
    <property type="match status" value="1"/>
</dbReference>
<evidence type="ECO:0000256" key="9">
    <source>
        <dbReference type="ARBA" id="ARBA00030717"/>
    </source>
</evidence>
<evidence type="ECO:0000256" key="12">
    <source>
        <dbReference type="RuleBase" id="RU361172"/>
    </source>
</evidence>
<evidence type="ECO:0000313" key="16">
    <source>
        <dbReference type="Proteomes" id="UP000534783"/>
    </source>
</evidence>
<dbReference type="UniPathway" id="UPA00074">
    <property type="reaction ID" value="UER00132"/>
</dbReference>
<dbReference type="InterPro" id="IPR022761">
    <property type="entry name" value="Fumarate_lyase_N"/>
</dbReference>
<feature type="domain" description="Adenylosuccinate lyase C-terminal" evidence="14">
    <location>
        <begin position="349"/>
        <end position="429"/>
    </location>
</feature>
<dbReference type="GO" id="GO:0006189">
    <property type="term" value="P:'de novo' IMP biosynthetic process"/>
    <property type="evidence" value="ECO:0007669"/>
    <property type="project" value="UniProtKB-UniPathway"/>
</dbReference>
<evidence type="ECO:0000256" key="13">
    <source>
        <dbReference type="SAM" id="Coils"/>
    </source>
</evidence>
<comment type="catalytic activity">
    <reaction evidence="8">
        <text>(2S)-2-[5-amino-1-(5-phospho-beta-D-ribosyl)imidazole-4-carboxamido]succinate = 5-amino-1-(5-phospho-beta-D-ribosyl)imidazole-4-carboxamide + fumarate</text>
        <dbReference type="Rhea" id="RHEA:23920"/>
        <dbReference type="ChEBI" id="CHEBI:29806"/>
        <dbReference type="ChEBI" id="CHEBI:58443"/>
        <dbReference type="ChEBI" id="CHEBI:58475"/>
        <dbReference type="EC" id="4.3.2.2"/>
    </reaction>
    <physiologicalReaction direction="left-to-right" evidence="8">
        <dbReference type="Rhea" id="RHEA:23921"/>
    </physiologicalReaction>
</comment>
<dbReference type="Proteomes" id="UP000534783">
    <property type="component" value="Unassembled WGS sequence"/>
</dbReference>
<dbReference type="GO" id="GO:0004018">
    <property type="term" value="F:N6-(1,2-dicarboxyethyl)AMP AMP-lyase (fumarate-forming) activity"/>
    <property type="evidence" value="ECO:0007669"/>
    <property type="project" value="UniProtKB-UniRule"/>
</dbReference>
<dbReference type="GO" id="GO:0044208">
    <property type="term" value="P:'de novo' AMP biosynthetic process"/>
    <property type="evidence" value="ECO:0007669"/>
    <property type="project" value="UniProtKB-UniPathway"/>
</dbReference>
<dbReference type="InterPro" id="IPR019468">
    <property type="entry name" value="AdenyloSucc_lyase_C"/>
</dbReference>
<evidence type="ECO:0000256" key="3">
    <source>
        <dbReference type="ARBA" id="ARBA00008273"/>
    </source>
</evidence>
<accession>A0A7X6DS35</accession>
<feature type="coiled-coil region" evidence="13">
    <location>
        <begin position="107"/>
        <end position="134"/>
    </location>
</feature>
<dbReference type="UniPathway" id="UPA00075">
    <property type="reaction ID" value="UER00336"/>
</dbReference>
<dbReference type="InterPro" id="IPR004769">
    <property type="entry name" value="Pur_lyase"/>
</dbReference>
<dbReference type="Gene3D" id="1.10.40.30">
    <property type="entry name" value="Fumarase/aspartase (C-terminal domain)"/>
    <property type="match status" value="1"/>
</dbReference>
<dbReference type="EMBL" id="VTOW01000003">
    <property type="protein sequence ID" value="NKE72300.1"/>
    <property type="molecule type" value="Genomic_DNA"/>
</dbReference>
<dbReference type="NCBIfam" id="TIGR00928">
    <property type="entry name" value="purB"/>
    <property type="match status" value="1"/>
</dbReference>
<dbReference type="SUPFAM" id="SSF48557">
    <property type="entry name" value="L-aspartase-like"/>
    <property type="match status" value="1"/>
</dbReference>
<organism evidence="15 16">
    <name type="scientific">Candidatus Manganitrophus noduliformans</name>
    <dbReference type="NCBI Taxonomy" id="2606439"/>
    <lineage>
        <taxon>Bacteria</taxon>
        <taxon>Pseudomonadati</taxon>
        <taxon>Nitrospirota</taxon>
        <taxon>Nitrospiria</taxon>
        <taxon>Candidatus Troglogloeales</taxon>
        <taxon>Candidatus Manganitrophaceae</taxon>
        <taxon>Candidatus Manganitrophus</taxon>
    </lineage>
</organism>
<evidence type="ECO:0000256" key="1">
    <source>
        <dbReference type="ARBA" id="ARBA00004706"/>
    </source>
</evidence>
<evidence type="ECO:0000256" key="4">
    <source>
        <dbReference type="ARBA" id="ARBA00012339"/>
    </source>
</evidence>
<comment type="similarity">
    <text evidence="3 12">Belongs to the lyase 1 family. Adenylosuccinate lyase subfamily.</text>
</comment>
<keyword evidence="7 12" id="KW-0456">Lyase</keyword>
<dbReference type="PRINTS" id="PR00149">
    <property type="entry name" value="FUMRATELYASE"/>
</dbReference>
<gene>
    <name evidence="15" type="ORF">MNODULE_16240</name>
</gene>
<comment type="caution">
    <text evidence="15">The sequence shown here is derived from an EMBL/GenBank/DDBJ whole genome shotgun (WGS) entry which is preliminary data.</text>
</comment>
<keyword evidence="16" id="KW-1185">Reference proteome</keyword>
<dbReference type="Pfam" id="PF10397">
    <property type="entry name" value="ADSL_C"/>
    <property type="match status" value="1"/>
</dbReference>
<name>A0A7X6DS35_9BACT</name>